<organism evidence="2 3">
    <name type="scientific">Oopsacas minuta</name>
    <dbReference type="NCBI Taxonomy" id="111878"/>
    <lineage>
        <taxon>Eukaryota</taxon>
        <taxon>Metazoa</taxon>
        <taxon>Porifera</taxon>
        <taxon>Hexactinellida</taxon>
        <taxon>Hexasterophora</taxon>
        <taxon>Lyssacinosida</taxon>
        <taxon>Leucopsacidae</taxon>
        <taxon>Oopsacas</taxon>
    </lineage>
</organism>
<sequence length="332" mass="37999">MSGSWPRPWQTLSNASHSLQEELSREVSTMRKFATNFVKKRTAEAPGQEDTSEVAAIYTPRVGYELVAWNAANLAEIRKRAVKSAGEGDRLGRVIARVNKQAKKSWKVYNGFHKELQAILETVQMVDKIRTDLSTISDEISSINFRLIELDLLNAQVQMSRAKMEEFRRFSVYKQTRQEELKQMDVKLKVVRDVQRETSERQRMESLAQKQRFLAESFQQQMLQYKEYGTLRPGMVDRKFQGSSEYDKQLGEVEIEGDVARDDDLNKFLSDAPSFDQPEILTDIEPESASPVHSPLTNERLMHSLLEQKMDGKKIGDVQDESPASSGLDKDS</sequence>
<accession>A0AAV7KGI1</accession>
<comment type="caution">
    <text evidence="2">The sequence shown here is derived from an EMBL/GenBank/DDBJ whole genome shotgun (WGS) entry which is preliminary data.</text>
</comment>
<reference evidence="2 3" key="1">
    <citation type="journal article" date="2023" name="BMC Biol.">
        <title>The compact genome of the sponge Oopsacas minuta (Hexactinellida) is lacking key metazoan core genes.</title>
        <authorList>
            <person name="Santini S."/>
            <person name="Schenkelaars Q."/>
            <person name="Jourda C."/>
            <person name="Duchesne M."/>
            <person name="Belahbib H."/>
            <person name="Rocher C."/>
            <person name="Selva M."/>
            <person name="Riesgo A."/>
            <person name="Vervoort M."/>
            <person name="Leys S.P."/>
            <person name="Kodjabachian L."/>
            <person name="Le Bivic A."/>
            <person name="Borchiellini C."/>
            <person name="Claverie J.M."/>
            <person name="Renard E."/>
        </authorList>
    </citation>
    <scope>NUCLEOTIDE SEQUENCE [LARGE SCALE GENOMIC DNA]</scope>
    <source>
        <strain evidence="2">SPO-2</strain>
    </source>
</reference>
<dbReference type="AlphaFoldDB" id="A0AAV7KGI1"/>
<feature type="region of interest" description="Disordered" evidence="1">
    <location>
        <begin position="304"/>
        <end position="332"/>
    </location>
</feature>
<evidence type="ECO:0000313" key="3">
    <source>
        <dbReference type="Proteomes" id="UP001165289"/>
    </source>
</evidence>
<evidence type="ECO:0000313" key="2">
    <source>
        <dbReference type="EMBL" id="KAI6660516.1"/>
    </source>
</evidence>
<dbReference type="Proteomes" id="UP001165289">
    <property type="component" value="Unassembled WGS sequence"/>
</dbReference>
<dbReference type="EMBL" id="JAKMXF010000033">
    <property type="protein sequence ID" value="KAI6660516.1"/>
    <property type="molecule type" value="Genomic_DNA"/>
</dbReference>
<proteinExistence type="predicted"/>
<keyword evidence="3" id="KW-1185">Reference proteome</keyword>
<feature type="compositionally biased region" description="Basic and acidic residues" evidence="1">
    <location>
        <begin position="304"/>
        <end position="317"/>
    </location>
</feature>
<protein>
    <submittedName>
        <fullName evidence="2">Dysbindin-A-like isoform X3</fullName>
    </submittedName>
</protein>
<gene>
    <name evidence="2" type="ORF">LOD99_14100</name>
</gene>
<name>A0AAV7KGI1_9METZ</name>
<evidence type="ECO:0000256" key="1">
    <source>
        <dbReference type="SAM" id="MobiDB-lite"/>
    </source>
</evidence>